<evidence type="ECO:0000256" key="5">
    <source>
        <dbReference type="ARBA" id="ARBA00022694"/>
    </source>
</evidence>
<protein>
    <recommendedName>
        <fullName evidence="3">tRNA threonylcarbamoyladenosine biosynthesis protein TsaE</fullName>
    </recommendedName>
    <alternativeName>
        <fullName evidence="10">t(6)A37 threonylcarbamoyladenosine biosynthesis protein TsaE</fullName>
    </alternativeName>
</protein>
<organism evidence="11 12">
    <name type="scientific">Candidatus Protochlamydia naegleriophila</name>
    <dbReference type="NCBI Taxonomy" id="389348"/>
    <lineage>
        <taxon>Bacteria</taxon>
        <taxon>Pseudomonadati</taxon>
        <taxon>Chlamydiota</taxon>
        <taxon>Chlamydiia</taxon>
        <taxon>Parachlamydiales</taxon>
        <taxon>Parachlamydiaceae</taxon>
        <taxon>Candidatus Protochlamydia</taxon>
    </lineage>
</organism>
<proteinExistence type="inferred from homology"/>
<keyword evidence="4" id="KW-0963">Cytoplasm</keyword>
<dbReference type="InterPro" id="IPR027417">
    <property type="entry name" value="P-loop_NTPase"/>
</dbReference>
<dbReference type="PANTHER" id="PTHR33540">
    <property type="entry name" value="TRNA THREONYLCARBAMOYLADENOSINE BIOSYNTHESIS PROTEIN TSAE"/>
    <property type="match status" value="1"/>
</dbReference>
<evidence type="ECO:0000256" key="8">
    <source>
        <dbReference type="ARBA" id="ARBA00022840"/>
    </source>
</evidence>
<keyword evidence="6" id="KW-0479">Metal-binding</keyword>
<dbReference type="InParanoid" id="A0A0U5CMQ6"/>
<evidence type="ECO:0000256" key="10">
    <source>
        <dbReference type="ARBA" id="ARBA00032441"/>
    </source>
</evidence>
<name>A0A0U5CMQ6_9BACT</name>
<sequence>MSIVEDYFSSSAEETFALGQAFGSQLPLNAVVCFFGDLAAGKTTFIKGVVAGAAQLHPAAVQSPTFTYLNIYEGAKTVYHFDLYRLRDADEFLSMGFDEYFEADGICCIEWSERITSLFPPTCIFVTMAHEAEDRRSIKIVKKDAS</sequence>
<dbReference type="Gene3D" id="3.40.50.300">
    <property type="entry name" value="P-loop containing nucleotide triphosphate hydrolases"/>
    <property type="match status" value="1"/>
</dbReference>
<evidence type="ECO:0000256" key="7">
    <source>
        <dbReference type="ARBA" id="ARBA00022741"/>
    </source>
</evidence>
<comment type="similarity">
    <text evidence="2">Belongs to the TsaE family.</text>
</comment>
<dbReference type="GO" id="GO:0046872">
    <property type="term" value="F:metal ion binding"/>
    <property type="evidence" value="ECO:0007669"/>
    <property type="project" value="UniProtKB-KW"/>
</dbReference>
<dbReference type="KEGG" id="pnl:PNK_0247"/>
<dbReference type="EMBL" id="LN879502">
    <property type="protein sequence ID" value="CUI15884.1"/>
    <property type="molecule type" value="Genomic_DNA"/>
</dbReference>
<dbReference type="PANTHER" id="PTHR33540:SF2">
    <property type="entry name" value="TRNA THREONYLCARBAMOYLADENOSINE BIOSYNTHESIS PROTEIN TSAE"/>
    <property type="match status" value="1"/>
</dbReference>
<dbReference type="Proteomes" id="UP000069902">
    <property type="component" value="Chromosome cPNK"/>
</dbReference>
<gene>
    <name evidence="11" type="ORF">PNK_0247</name>
</gene>
<keyword evidence="7" id="KW-0547">Nucleotide-binding</keyword>
<dbReference type="Pfam" id="PF02367">
    <property type="entry name" value="TsaE"/>
    <property type="match status" value="1"/>
</dbReference>
<evidence type="ECO:0000313" key="11">
    <source>
        <dbReference type="EMBL" id="CUI15884.1"/>
    </source>
</evidence>
<dbReference type="STRING" id="389348.PNK_0247"/>
<evidence type="ECO:0000313" key="12">
    <source>
        <dbReference type="Proteomes" id="UP000069902"/>
    </source>
</evidence>
<evidence type="ECO:0000256" key="1">
    <source>
        <dbReference type="ARBA" id="ARBA00004496"/>
    </source>
</evidence>
<evidence type="ECO:0000256" key="9">
    <source>
        <dbReference type="ARBA" id="ARBA00022842"/>
    </source>
</evidence>
<keyword evidence="9" id="KW-0460">Magnesium</keyword>
<dbReference type="AlphaFoldDB" id="A0A0U5CMQ6"/>
<reference evidence="12" key="1">
    <citation type="submission" date="2015-09" db="EMBL/GenBank/DDBJ databases">
        <authorList>
            <person name="Bertelli C."/>
        </authorList>
    </citation>
    <scope>NUCLEOTIDE SEQUENCE [LARGE SCALE GENOMIC DNA]</scope>
    <source>
        <strain evidence="12">KNic</strain>
    </source>
</reference>
<dbReference type="RefSeq" id="WP_059059803.1">
    <property type="nucleotide sequence ID" value="NZ_LN879502.1"/>
</dbReference>
<evidence type="ECO:0000256" key="6">
    <source>
        <dbReference type="ARBA" id="ARBA00022723"/>
    </source>
</evidence>
<dbReference type="GO" id="GO:0002949">
    <property type="term" value="P:tRNA threonylcarbamoyladenosine modification"/>
    <property type="evidence" value="ECO:0007669"/>
    <property type="project" value="InterPro"/>
</dbReference>
<accession>A0A0U5CMQ6</accession>
<dbReference type="InterPro" id="IPR003442">
    <property type="entry name" value="T6A_TsaE"/>
</dbReference>
<evidence type="ECO:0000256" key="2">
    <source>
        <dbReference type="ARBA" id="ARBA00007599"/>
    </source>
</evidence>
<dbReference type="GO" id="GO:0005737">
    <property type="term" value="C:cytoplasm"/>
    <property type="evidence" value="ECO:0007669"/>
    <property type="project" value="UniProtKB-SubCell"/>
</dbReference>
<evidence type="ECO:0000256" key="4">
    <source>
        <dbReference type="ARBA" id="ARBA00022490"/>
    </source>
</evidence>
<evidence type="ECO:0000256" key="3">
    <source>
        <dbReference type="ARBA" id="ARBA00019010"/>
    </source>
</evidence>
<dbReference type="GO" id="GO:0005524">
    <property type="term" value="F:ATP binding"/>
    <property type="evidence" value="ECO:0007669"/>
    <property type="project" value="UniProtKB-KW"/>
</dbReference>
<dbReference type="FunCoup" id="A0A0U5CMQ6">
    <property type="interactions" value="239"/>
</dbReference>
<dbReference type="PATRIC" id="fig|389348.3.peg.279"/>
<dbReference type="SUPFAM" id="SSF52540">
    <property type="entry name" value="P-loop containing nucleoside triphosphate hydrolases"/>
    <property type="match status" value="1"/>
</dbReference>
<keyword evidence="5" id="KW-0819">tRNA processing</keyword>
<keyword evidence="8" id="KW-0067">ATP-binding</keyword>
<keyword evidence="12" id="KW-1185">Reference proteome</keyword>
<dbReference type="NCBIfam" id="TIGR00150">
    <property type="entry name" value="T6A_YjeE"/>
    <property type="match status" value="1"/>
</dbReference>
<comment type="subcellular location">
    <subcellularLocation>
        <location evidence="1">Cytoplasm</location>
    </subcellularLocation>
</comment>